<evidence type="ECO:0000256" key="1">
    <source>
        <dbReference type="SAM" id="SignalP"/>
    </source>
</evidence>
<dbReference type="RefSeq" id="WP_214154817.1">
    <property type="nucleotide sequence ID" value="NZ_JAHBAY010000002.1"/>
</dbReference>
<keyword evidence="3" id="KW-1185">Reference proteome</keyword>
<dbReference type="EMBL" id="JAHBAY010000002">
    <property type="protein sequence ID" value="MBT0768523.1"/>
    <property type="molecule type" value="Genomic_DNA"/>
</dbReference>
<name>A0ABS5TEK3_9ACTN</name>
<feature type="signal peptide" evidence="1">
    <location>
        <begin position="1"/>
        <end position="32"/>
    </location>
</feature>
<dbReference type="Proteomes" id="UP001197247">
    <property type="component" value="Unassembled WGS sequence"/>
</dbReference>
<sequence>MRNPKISRPVRVLLAGAAAVATVLVPVGAASAKPVTTAGQFRAAGTTNCGSTVNGFDYYVTVRTKAVAGRTLYLKTGRVFDEDYSYVSGGKTTDRTWIDKRKVGSSSWTQCGPFNAYMSHEVSNPTGYQTRACFDYKSGSSRIASCTSWYSGHDGSS</sequence>
<organism evidence="2 3">
    <name type="scientific">Kineosporia corallincola</name>
    <dbReference type="NCBI Taxonomy" id="2835133"/>
    <lineage>
        <taxon>Bacteria</taxon>
        <taxon>Bacillati</taxon>
        <taxon>Actinomycetota</taxon>
        <taxon>Actinomycetes</taxon>
        <taxon>Kineosporiales</taxon>
        <taxon>Kineosporiaceae</taxon>
        <taxon>Kineosporia</taxon>
    </lineage>
</organism>
<evidence type="ECO:0000313" key="2">
    <source>
        <dbReference type="EMBL" id="MBT0768523.1"/>
    </source>
</evidence>
<keyword evidence="1" id="KW-0732">Signal</keyword>
<feature type="chain" id="PRO_5046150427" description="Secreted protein" evidence="1">
    <location>
        <begin position="33"/>
        <end position="157"/>
    </location>
</feature>
<evidence type="ECO:0000313" key="3">
    <source>
        <dbReference type="Proteomes" id="UP001197247"/>
    </source>
</evidence>
<gene>
    <name evidence="2" type="ORF">KIH74_06275</name>
</gene>
<accession>A0ABS5TEK3</accession>
<protein>
    <recommendedName>
        <fullName evidence="4">Secreted protein</fullName>
    </recommendedName>
</protein>
<evidence type="ECO:0008006" key="4">
    <source>
        <dbReference type="Google" id="ProtNLM"/>
    </source>
</evidence>
<proteinExistence type="predicted"/>
<reference evidence="2 3" key="1">
    <citation type="submission" date="2021-05" db="EMBL/GenBank/DDBJ databases">
        <title>Kineosporia and Streptomyces sp. nov. two new marine actinobacteria isolated from Coral.</title>
        <authorList>
            <person name="Buangrab K."/>
            <person name="Sutthacheep M."/>
            <person name="Yeemin T."/>
            <person name="Harunari E."/>
            <person name="Igarashi Y."/>
            <person name="Kanchanasin P."/>
            <person name="Tanasupawat S."/>
            <person name="Phongsopitanun W."/>
        </authorList>
    </citation>
    <scope>NUCLEOTIDE SEQUENCE [LARGE SCALE GENOMIC DNA]</scope>
    <source>
        <strain evidence="2 3">J2-2</strain>
    </source>
</reference>
<comment type="caution">
    <text evidence="2">The sequence shown here is derived from an EMBL/GenBank/DDBJ whole genome shotgun (WGS) entry which is preliminary data.</text>
</comment>